<dbReference type="Gene3D" id="3.40.50.300">
    <property type="entry name" value="P-loop containing nucleotide triphosphate hydrolases"/>
    <property type="match status" value="1"/>
</dbReference>
<sequence>MDLRALPIGYREDSTPWTLGLLGTHVLVAGATGAGKGSVLWSILRALAPLIRAGVVEVWAIDPKGGMELYRGRALFTRYVDDSPDDMADLLDDAASFTRARAQNLKTWTRKLTPTVEHPFRLILVDEFAFLSAYQPDHRLAGRIDAAVQIICSQGRGPGVGMLVCVQDPSKEVVPYRQLFPTRVALRLDNARQVEMVLGEDARDRGARCDEIPEWMYGTGYVKLDGQREPTRVRAAYPTDRDIDLLAAGYPAPVELPPVPAQPASATAVADPYLTEGELDPEWRAFVRSRTPAGKALR</sequence>
<dbReference type="Pfam" id="PF01580">
    <property type="entry name" value="FtsK_SpoIIIE"/>
    <property type="match status" value="1"/>
</dbReference>
<dbReference type="PROSITE" id="PS50901">
    <property type="entry name" value="FTSK"/>
    <property type="match status" value="1"/>
</dbReference>
<dbReference type="GO" id="GO:0005524">
    <property type="term" value="F:ATP binding"/>
    <property type="evidence" value="ECO:0007669"/>
    <property type="project" value="UniProtKB-UniRule"/>
</dbReference>
<keyword evidence="2 3" id="KW-0067">ATP-binding</keyword>
<dbReference type="GO" id="GO:0003677">
    <property type="term" value="F:DNA binding"/>
    <property type="evidence" value="ECO:0007669"/>
    <property type="project" value="InterPro"/>
</dbReference>
<dbReference type="GO" id="GO:0051301">
    <property type="term" value="P:cell division"/>
    <property type="evidence" value="ECO:0007669"/>
    <property type="project" value="UniProtKB-KW"/>
</dbReference>
<proteinExistence type="predicted"/>
<dbReference type="SUPFAM" id="SSF52540">
    <property type="entry name" value="P-loop containing nucleoside triphosphate hydrolases"/>
    <property type="match status" value="1"/>
</dbReference>
<keyword evidence="1 3" id="KW-0547">Nucleotide-binding</keyword>
<evidence type="ECO:0000259" key="4">
    <source>
        <dbReference type="PROSITE" id="PS50901"/>
    </source>
</evidence>
<keyword evidence="5" id="KW-0132">Cell division</keyword>
<reference evidence="6" key="1">
    <citation type="submission" date="2016-02" db="EMBL/GenBank/DDBJ databases">
        <authorList>
            <person name="Wibberg D."/>
        </authorList>
    </citation>
    <scope>NUCLEOTIDE SEQUENCE [LARGE SCALE GENOMIC DNA]</scope>
</reference>
<dbReference type="AlphaFoldDB" id="A0A1C3NSU6"/>
<dbReference type="InterPro" id="IPR027417">
    <property type="entry name" value="P-loop_NTPase"/>
</dbReference>
<name>A0A1C3NSU6_9ACTN</name>
<keyword evidence="6" id="KW-1185">Reference proteome</keyword>
<feature type="binding site" evidence="3">
    <location>
        <begin position="30"/>
        <end position="37"/>
    </location>
    <ligand>
        <name>ATP</name>
        <dbReference type="ChEBI" id="CHEBI:30616"/>
    </ligand>
</feature>
<dbReference type="InterPro" id="IPR050206">
    <property type="entry name" value="FtsK/SpoIIIE/SftA"/>
</dbReference>
<evidence type="ECO:0000313" key="6">
    <source>
        <dbReference type="Proteomes" id="UP000199013"/>
    </source>
</evidence>
<feature type="domain" description="FtsK" evidence="4">
    <location>
        <begin position="1"/>
        <end position="195"/>
    </location>
</feature>
<dbReference type="EMBL" id="FLUV01000013">
    <property type="protein sequence ID" value="SBW17026.1"/>
    <property type="molecule type" value="Genomic_DNA"/>
</dbReference>
<evidence type="ECO:0000313" key="5">
    <source>
        <dbReference type="EMBL" id="SBW17026.1"/>
    </source>
</evidence>
<dbReference type="CDD" id="cd01127">
    <property type="entry name" value="TrwB_TraG_TraD_VirD4"/>
    <property type="match status" value="1"/>
</dbReference>
<evidence type="ECO:0000256" key="2">
    <source>
        <dbReference type="ARBA" id="ARBA00022840"/>
    </source>
</evidence>
<dbReference type="InterPro" id="IPR002543">
    <property type="entry name" value="FtsK_dom"/>
</dbReference>
<keyword evidence="5" id="KW-0131">Cell cycle</keyword>
<gene>
    <name evidence="5" type="ORF">FDG2_0035</name>
</gene>
<dbReference type="PANTHER" id="PTHR22683:SF41">
    <property type="entry name" value="DNA TRANSLOCASE FTSK"/>
    <property type="match status" value="1"/>
</dbReference>
<dbReference type="Proteomes" id="UP000199013">
    <property type="component" value="Unassembled WGS sequence"/>
</dbReference>
<dbReference type="PANTHER" id="PTHR22683">
    <property type="entry name" value="SPORULATION PROTEIN RELATED"/>
    <property type="match status" value="1"/>
</dbReference>
<evidence type="ECO:0000256" key="3">
    <source>
        <dbReference type="PROSITE-ProRule" id="PRU00289"/>
    </source>
</evidence>
<protein>
    <submittedName>
        <fullName evidence="5">Cell division protein FtsK</fullName>
    </submittedName>
</protein>
<evidence type="ECO:0000256" key="1">
    <source>
        <dbReference type="ARBA" id="ARBA00022741"/>
    </source>
</evidence>
<accession>A0A1C3NSU6</accession>
<organism evidence="5 6">
    <name type="scientific">Candidatus Protofrankia californiensis</name>
    <dbReference type="NCBI Taxonomy" id="1839754"/>
    <lineage>
        <taxon>Bacteria</taxon>
        <taxon>Bacillati</taxon>
        <taxon>Actinomycetota</taxon>
        <taxon>Actinomycetes</taxon>
        <taxon>Frankiales</taxon>
        <taxon>Frankiaceae</taxon>
        <taxon>Protofrankia</taxon>
    </lineage>
</organism>